<dbReference type="SUPFAM" id="SSF54637">
    <property type="entry name" value="Thioesterase/thiol ester dehydrase-isomerase"/>
    <property type="match status" value="1"/>
</dbReference>
<comment type="catalytic activity">
    <reaction evidence="19">
        <text>octanoyl-CoA + H2O = octanoate + CoA + H(+)</text>
        <dbReference type="Rhea" id="RHEA:30143"/>
        <dbReference type="ChEBI" id="CHEBI:15377"/>
        <dbReference type="ChEBI" id="CHEBI:15378"/>
        <dbReference type="ChEBI" id="CHEBI:25646"/>
        <dbReference type="ChEBI" id="CHEBI:57287"/>
        <dbReference type="ChEBI" id="CHEBI:57386"/>
    </reaction>
    <physiologicalReaction direction="left-to-right" evidence="19">
        <dbReference type="Rhea" id="RHEA:30144"/>
    </physiologicalReaction>
</comment>
<dbReference type="RefSeq" id="WP_012834476.1">
    <property type="nucleotide sequence ID" value="NC_013441.1"/>
</dbReference>
<evidence type="ECO:0000259" key="24">
    <source>
        <dbReference type="Pfam" id="PF03061"/>
    </source>
</evidence>
<dbReference type="GO" id="GO:0016787">
    <property type="term" value="F:hydrolase activity"/>
    <property type="evidence" value="ECO:0007669"/>
    <property type="project" value="UniProtKB-KW"/>
</dbReference>
<evidence type="ECO:0000256" key="21">
    <source>
        <dbReference type="ARBA" id="ARBA00047969"/>
    </source>
</evidence>
<dbReference type="GO" id="GO:0016020">
    <property type="term" value="C:membrane"/>
    <property type="evidence" value="ECO:0007669"/>
    <property type="project" value="UniProtKB-SubCell"/>
</dbReference>
<evidence type="ECO:0000256" key="7">
    <source>
        <dbReference type="ARBA" id="ARBA00022801"/>
    </source>
</evidence>
<accession>D0L8W3</accession>
<evidence type="ECO:0000256" key="12">
    <source>
        <dbReference type="ARBA" id="ARBA00023273"/>
    </source>
</evidence>
<dbReference type="EC" id="3.1.2.2" evidence="16"/>
<evidence type="ECO:0000256" key="15">
    <source>
        <dbReference type="ARBA" id="ARBA00038456"/>
    </source>
</evidence>
<dbReference type="eggNOG" id="COG2050">
    <property type="taxonomic scope" value="Bacteria"/>
</dbReference>
<keyword evidence="10" id="KW-0443">Lipid metabolism</keyword>
<keyword evidence="26" id="KW-1185">Reference proteome</keyword>
<comment type="catalytic activity">
    <reaction evidence="21">
        <text>decanoyl-CoA + H2O = decanoate + CoA + H(+)</text>
        <dbReference type="Rhea" id="RHEA:40059"/>
        <dbReference type="ChEBI" id="CHEBI:15377"/>
        <dbReference type="ChEBI" id="CHEBI:15378"/>
        <dbReference type="ChEBI" id="CHEBI:27689"/>
        <dbReference type="ChEBI" id="CHEBI:57287"/>
        <dbReference type="ChEBI" id="CHEBI:61430"/>
    </reaction>
    <physiologicalReaction direction="left-to-right" evidence="21">
        <dbReference type="Rhea" id="RHEA:40060"/>
    </physiologicalReaction>
</comment>
<organism evidence="25 26">
    <name type="scientific">Gordonia bronchialis (strain ATCC 25592 / DSM 43247 / BCRC 13721 / JCM 3198 / KCTC 3076 / NBRC 16047 / NCTC 10667)</name>
    <name type="common">Rhodococcus bronchialis</name>
    <dbReference type="NCBI Taxonomy" id="526226"/>
    <lineage>
        <taxon>Bacteria</taxon>
        <taxon>Bacillati</taxon>
        <taxon>Actinomycetota</taxon>
        <taxon>Actinomycetes</taxon>
        <taxon>Mycobacteriales</taxon>
        <taxon>Gordoniaceae</taxon>
        <taxon>Gordonia</taxon>
    </lineage>
</organism>
<dbReference type="STRING" id="526226.Gbro_2736"/>
<comment type="catalytic activity">
    <reaction evidence="22">
        <text>dodecanoyl-CoA + H2O = dodecanoate + CoA + H(+)</text>
        <dbReference type="Rhea" id="RHEA:30135"/>
        <dbReference type="ChEBI" id="CHEBI:15377"/>
        <dbReference type="ChEBI" id="CHEBI:15378"/>
        <dbReference type="ChEBI" id="CHEBI:18262"/>
        <dbReference type="ChEBI" id="CHEBI:57287"/>
        <dbReference type="ChEBI" id="CHEBI:57375"/>
    </reaction>
    <physiologicalReaction direction="left-to-right" evidence="22">
        <dbReference type="Rhea" id="RHEA:30136"/>
    </physiologicalReaction>
</comment>
<dbReference type="OrthoDB" id="5242242at2"/>
<keyword evidence="6" id="KW-0053">Apoptosis</keyword>
<comment type="catalytic activity">
    <reaction evidence="20">
        <text>hexadecanoyl-CoA + H2O = hexadecanoate + CoA + H(+)</text>
        <dbReference type="Rhea" id="RHEA:16645"/>
        <dbReference type="ChEBI" id="CHEBI:7896"/>
        <dbReference type="ChEBI" id="CHEBI:15377"/>
        <dbReference type="ChEBI" id="CHEBI:15378"/>
        <dbReference type="ChEBI" id="CHEBI:57287"/>
        <dbReference type="ChEBI" id="CHEBI:57379"/>
        <dbReference type="EC" id="3.1.2.2"/>
    </reaction>
    <physiologicalReaction direction="left-to-right" evidence="20">
        <dbReference type="Rhea" id="RHEA:16646"/>
    </physiologicalReaction>
</comment>
<comment type="catalytic activity">
    <reaction evidence="14">
        <text>(9Z)-octadecenoyl-CoA + H2O = (9Z)-octadecenoate + CoA + H(+)</text>
        <dbReference type="Rhea" id="RHEA:40139"/>
        <dbReference type="ChEBI" id="CHEBI:15377"/>
        <dbReference type="ChEBI" id="CHEBI:15378"/>
        <dbReference type="ChEBI" id="CHEBI:30823"/>
        <dbReference type="ChEBI" id="CHEBI:57287"/>
        <dbReference type="ChEBI" id="CHEBI:57387"/>
    </reaction>
    <physiologicalReaction direction="left-to-right" evidence="14">
        <dbReference type="Rhea" id="RHEA:40140"/>
    </physiologicalReaction>
</comment>
<protein>
    <recommendedName>
        <fullName evidence="17">Acyl-coenzyme A thioesterase THEM4</fullName>
        <ecNumber evidence="16">3.1.2.2</ecNumber>
    </recommendedName>
    <alternativeName>
        <fullName evidence="18">Thioesterase superfamily member 4</fullName>
    </alternativeName>
</protein>
<reference evidence="25 26" key="2">
    <citation type="journal article" date="2010" name="Stand. Genomic Sci.">
        <title>Complete genome sequence of Gordonia bronchialis type strain (3410).</title>
        <authorList>
            <person name="Ivanova N."/>
            <person name="Sikorski J."/>
            <person name="Jando M."/>
            <person name="Lapidus A."/>
            <person name="Nolan M."/>
            <person name="Lucas S."/>
            <person name="Del Rio T.G."/>
            <person name="Tice H."/>
            <person name="Copeland A."/>
            <person name="Cheng J.F."/>
            <person name="Chen F."/>
            <person name="Bruce D."/>
            <person name="Goodwin L."/>
            <person name="Pitluck S."/>
            <person name="Mavromatis K."/>
            <person name="Ovchinnikova G."/>
            <person name="Pati A."/>
            <person name="Chen A."/>
            <person name="Palaniappan K."/>
            <person name="Land M."/>
            <person name="Hauser L."/>
            <person name="Chang Y.J."/>
            <person name="Jeffries C.D."/>
            <person name="Chain P."/>
            <person name="Saunders E."/>
            <person name="Han C."/>
            <person name="Detter J.C."/>
            <person name="Brettin T."/>
            <person name="Rohde M."/>
            <person name="Goker M."/>
            <person name="Bristow J."/>
            <person name="Eisen J.A."/>
            <person name="Markowitz V."/>
            <person name="Hugenholtz P."/>
            <person name="Klenk H.P."/>
            <person name="Kyrpides N.C."/>
        </authorList>
    </citation>
    <scope>NUCLEOTIDE SEQUENCE [LARGE SCALE GENOMIC DNA]</scope>
    <source>
        <strain evidence="26">ATCC 25592 / DSM 43247 / BCRC 13721 / JCM 3198 / KCTC 3076 / NBRC 16047 / NCTC 10667</strain>
    </source>
</reference>
<evidence type="ECO:0000256" key="1">
    <source>
        <dbReference type="ARBA" id="ARBA00004170"/>
    </source>
</evidence>
<dbReference type="GO" id="GO:0005737">
    <property type="term" value="C:cytoplasm"/>
    <property type="evidence" value="ECO:0007669"/>
    <property type="project" value="UniProtKB-SubCell"/>
</dbReference>
<dbReference type="EMBL" id="CP001802">
    <property type="protein sequence ID" value="ACY21954.1"/>
    <property type="molecule type" value="Genomic_DNA"/>
</dbReference>
<evidence type="ECO:0000256" key="3">
    <source>
        <dbReference type="ARBA" id="ARBA00004632"/>
    </source>
</evidence>
<keyword evidence="7" id="KW-0378">Hydrolase</keyword>
<comment type="catalytic activity">
    <reaction evidence="13">
        <text>(5Z,8Z,11Z,14Z)-eicosatetraenoyl-CoA + H2O = (5Z,8Z,11Z,14Z)-eicosatetraenoate + CoA + H(+)</text>
        <dbReference type="Rhea" id="RHEA:40151"/>
        <dbReference type="ChEBI" id="CHEBI:15377"/>
        <dbReference type="ChEBI" id="CHEBI:15378"/>
        <dbReference type="ChEBI" id="CHEBI:32395"/>
        <dbReference type="ChEBI" id="CHEBI:57287"/>
        <dbReference type="ChEBI" id="CHEBI:57368"/>
    </reaction>
    <physiologicalReaction direction="left-to-right" evidence="13">
        <dbReference type="Rhea" id="RHEA:40152"/>
    </physiologicalReaction>
</comment>
<dbReference type="CDD" id="cd03443">
    <property type="entry name" value="PaaI_thioesterase"/>
    <property type="match status" value="1"/>
</dbReference>
<proteinExistence type="inferred from homology"/>
<evidence type="ECO:0000256" key="14">
    <source>
        <dbReference type="ARBA" id="ARBA00037002"/>
    </source>
</evidence>
<dbReference type="Proteomes" id="UP000001219">
    <property type="component" value="Chromosome"/>
</dbReference>
<evidence type="ECO:0000256" key="9">
    <source>
        <dbReference type="ARBA" id="ARBA00022946"/>
    </source>
</evidence>
<keyword evidence="11" id="KW-0472">Membrane</keyword>
<evidence type="ECO:0000256" key="19">
    <source>
        <dbReference type="ARBA" id="ARBA00047588"/>
    </source>
</evidence>
<evidence type="ECO:0000256" key="16">
    <source>
        <dbReference type="ARBA" id="ARBA00038848"/>
    </source>
</evidence>
<comment type="similarity">
    <text evidence="15">Belongs to the THEM4/THEM5 thioesterase family.</text>
</comment>
<evidence type="ECO:0000256" key="11">
    <source>
        <dbReference type="ARBA" id="ARBA00023136"/>
    </source>
</evidence>
<evidence type="ECO:0000256" key="23">
    <source>
        <dbReference type="ARBA" id="ARBA00048180"/>
    </source>
</evidence>
<gene>
    <name evidence="25" type="ordered locus">Gbro_2736</name>
</gene>
<keyword evidence="8" id="KW-0276">Fatty acid metabolism</keyword>
<comment type="subcellular location">
    <subcellularLocation>
        <location evidence="3">Cell projection</location>
        <location evidence="3">Ruffle membrane</location>
    </subcellularLocation>
    <subcellularLocation>
        <location evidence="2">Cytoplasm</location>
    </subcellularLocation>
    <subcellularLocation>
        <location evidence="1">Membrane</location>
        <topology evidence="1">Peripheral membrane protein</topology>
    </subcellularLocation>
</comment>
<dbReference type="InterPro" id="IPR052365">
    <property type="entry name" value="THEM4/THEM5_acyl-CoA_thioest"/>
</dbReference>
<evidence type="ECO:0000256" key="6">
    <source>
        <dbReference type="ARBA" id="ARBA00022703"/>
    </source>
</evidence>
<reference evidence="26" key="1">
    <citation type="submission" date="2009-10" db="EMBL/GenBank/DDBJ databases">
        <title>The complete chromosome of Gordonia bronchialis DSM 43247.</title>
        <authorList>
            <consortium name="US DOE Joint Genome Institute (JGI-PGF)"/>
            <person name="Lucas S."/>
            <person name="Copeland A."/>
            <person name="Lapidus A."/>
            <person name="Glavina del Rio T."/>
            <person name="Dalin E."/>
            <person name="Tice H."/>
            <person name="Bruce D."/>
            <person name="Goodwin L."/>
            <person name="Pitluck S."/>
            <person name="Kyrpides N."/>
            <person name="Mavromatis K."/>
            <person name="Ivanova N."/>
            <person name="Ovchinnikova G."/>
            <person name="Saunders E."/>
            <person name="Brettin T."/>
            <person name="Detter J.C."/>
            <person name="Han C."/>
            <person name="Larimer F."/>
            <person name="Land M."/>
            <person name="Hauser L."/>
            <person name="Markowitz V."/>
            <person name="Cheng J.-F."/>
            <person name="Hugenholtz P."/>
            <person name="Woyke T."/>
            <person name="Wu D."/>
            <person name="Jando M."/>
            <person name="Schneider S."/>
            <person name="Goeker M."/>
            <person name="Klenk H.-P."/>
            <person name="Eisen J.A."/>
        </authorList>
    </citation>
    <scope>NUCLEOTIDE SEQUENCE [LARGE SCALE GENOMIC DNA]</scope>
    <source>
        <strain evidence="26">ATCC 25592 / DSM 43247 / BCRC 13721 / JCM 3198 / KCTC 3076 / NBRC 16047 / NCTC 10667</strain>
    </source>
</reference>
<comment type="catalytic activity">
    <reaction evidence="23">
        <text>tetradecanoyl-CoA + H2O = tetradecanoate + CoA + H(+)</text>
        <dbReference type="Rhea" id="RHEA:40119"/>
        <dbReference type="ChEBI" id="CHEBI:15377"/>
        <dbReference type="ChEBI" id="CHEBI:15378"/>
        <dbReference type="ChEBI" id="CHEBI:30807"/>
        <dbReference type="ChEBI" id="CHEBI:57287"/>
        <dbReference type="ChEBI" id="CHEBI:57385"/>
    </reaction>
    <physiologicalReaction direction="left-to-right" evidence="23">
        <dbReference type="Rhea" id="RHEA:40120"/>
    </physiologicalReaction>
</comment>
<dbReference type="HOGENOM" id="CLU_094961_0_1_11"/>
<evidence type="ECO:0000256" key="17">
    <source>
        <dbReference type="ARBA" id="ARBA00040123"/>
    </source>
</evidence>
<evidence type="ECO:0000313" key="25">
    <source>
        <dbReference type="EMBL" id="ACY21954.1"/>
    </source>
</evidence>
<evidence type="ECO:0000256" key="18">
    <source>
        <dbReference type="ARBA" id="ARBA00043210"/>
    </source>
</evidence>
<evidence type="ECO:0000256" key="2">
    <source>
        <dbReference type="ARBA" id="ARBA00004496"/>
    </source>
</evidence>
<evidence type="ECO:0000256" key="20">
    <source>
        <dbReference type="ARBA" id="ARBA00047734"/>
    </source>
</evidence>
<dbReference type="PANTHER" id="PTHR12418:SF19">
    <property type="entry name" value="ACYL-COENZYME A THIOESTERASE THEM4"/>
    <property type="match status" value="1"/>
</dbReference>
<keyword evidence="9" id="KW-0809">Transit peptide</keyword>
<dbReference type="Pfam" id="PF03061">
    <property type="entry name" value="4HBT"/>
    <property type="match status" value="1"/>
</dbReference>
<evidence type="ECO:0000313" key="26">
    <source>
        <dbReference type="Proteomes" id="UP000001219"/>
    </source>
</evidence>
<dbReference type="AlphaFoldDB" id="D0L8W3"/>
<feature type="domain" description="Thioesterase" evidence="24">
    <location>
        <begin position="120"/>
        <end position="189"/>
    </location>
</feature>
<evidence type="ECO:0000256" key="10">
    <source>
        <dbReference type="ARBA" id="ARBA00023098"/>
    </source>
</evidence>
<dbReference type="Gene3D" id="3.10.129.10">
    <property type="entry name" value="Hotdog Thioesterase"/>
    <property type="match status" value="1"/>
</dbReference>
<evidence type="ECO:0000256" key="5">
    <source>
        <dbReference type="ARBA" id="ARBA00022490"/>
    </source>
</evidence>
<keyword evidence="5" id="KW-0963">Cytoplasm</keyword>
<dbReference type="PANTHER" id="PTHR12418">
    <property type="entry name" value="ACYL-COENZYME A THIOESTERASE THEM4"/>
    <property type="match status" value="1"/>
</dbReference>
<evidence type="ECO:0000256" key="22">
    <source>
        <dbReference type="ARBA" id="ARBA00048074"/>
    </source>
</evidence>
<dbReference type="InterPro" id="IPR006683">
    <property type="entry name" value="Thioestr_dom"/>
</dbReference>
<dbReference type="KEGG" id="gbr:Gbro_2736"/>
<name>D0L8W3_GORB4</name>
<dbReference type="InterPro" id="IPR029069">
    <property type="entry name" value="HotDog_dom_sf"/>
</dbReference>
<evidence type="ECO:0000256" key="8">
    <source>
        <dbReference type="ARBA" id="ARBA00022832"/>
    </source>
</evidence>
<sequence>MTGYIQEDIDPAELVRRTAVARELADDVRALVAATVVTDVDDDAVVEARRHLAAARSILETKRIDGAFGVRFNSDGTKRAWGNAVVGERNPIAPPVDLEHDGERVWSEFELGPQYEGPAGLVHGGVIALILDQVLGSAAEHAGVPGMTGTLTVRYVRGTPLGAVRVDARLDRVEGIKSFVTGELSTDTGVCAQAEGIFILPRWARGEVSDQLRRSVGEG</sequence>
<evidence type="ECO:0000256" key="4">
    <source>
        <dbReference type="ARBA" id="ARBA00022475"/>
    </source>
</evidence>
<keyword evidence="12" id="KW-0966">Cell projection</keyword>
<dbReference type="GO" id="GO:0006631">
    <property type="term" value="P:fatty acid metabolic process"/>
    <property type="evidence" value="ECO:0007669"/>
    <property type="project" value="UniProtKB-KW"/>
</dbReference>
<evidence type="ECO:0000256" key="13">
    <source>
        <dbReference type="ARBA" id="ARBA00035852"/>
    </source>
</evidence>
<keyword evidence="4" id="KW-1003">Cell membrane</keyword>